<feature type="transmembrane region" description="Helical" evidence="1">
    <location>
        <begin position="55"/>
        <end position="74"/>
    </location>
</feature>
<organism evidence="2">
    <name type="scientific">Ixodes scapularis</name>
    <name type="common">Black-legged tick</name>
    <name type="synonym">Deer tick</name>
    <dbReference type="NCBI Taxonomy" id="6945"/>
    <lineage>
        <taxon>Eukaryota</taxon>
        <taxon>Metazoa</taxon>
        <taxon>Ecdysozoa</taxon>
        <taxon>Arthropoda</taxon>
        <taxon>Chelicerata</taxon>
        <taxon>Arachnida</taxon>
        <taxon>Acari</taxon>
        <taxon>Parasitiformes</taxon>
        <taxon>Ixodida</taxon>
        <taxon>Ixodoidea</taxon>
        <taxon>Ixodidae</taxon>
        <taxon>Ixodinae</taxon>
        <taxon>Ixodes</taxon>
    </lineage>
</organism>
<sequence>MHNLPPSRGKSSSFSVRSSRILNFFFFLPRVYCVVCFGALKANLDVGAGVSRTSALAFCFDGWAGSTFGAFFFFSP</sequence>
<reference evidence="2" key="1">
    <citation type="submission" date="2019-04" db="EMBL/GenBank/DDBJ databases">
        <title>An insight into the mialome of Ixodes scapularis.</title>
        <authorList>
            <person name="Ribeiro J.M."/>
            <person name="Mather T.N."/>
            <person name="Karim S."/>
        </authorList>
    </citation>
    <scope>NUCLEOTIDE SEQUENCE</scope>
</reference>
<dbReference type="AlphaFoldDB" id="A0A4D5RAF2"/>
<keyword evidence="1" id="KW-0472">Membrane</keyword>
<protein>
    <submittedName>
        <fullName evidence="2">Uncharacterized protein</fullName>
    </submittedName>
</protein>
<feature type="transmembrane region" description="Helical" evidence="1">
    <location>
        <begin position="21"/>
        <end position="40"/>
    </location>
</feature>
<evidence type="ECO:0000313" key="2">
    <source>
        <dbReference type="EMBL" id="MOY34033.1"/>
    </source>
</evidence>
<dbReference type="EMBL" id="GHJT01000062">
    <property type="protein sequence ID" value="MOY34033.1"/>
    <property type="molecule type" value="Transcribed_RNA"/>
</dbReference>
<keyword evidence="1" id="KW-0812">Transmembrane</keyword>
<keyword evidence="1" id="KW-1133">Transmembrane helix</keyword>
<evidence type="ECO:0000256" key="1">
    <source>
        <dbReference type="SAM" id="Phobius"/>
    </source>
</evidence>
<proteinExistence type="predicted"/>
<name>A0A4D5RAF2_IXOSC</name>
<accession>A0A4D5RAF2</accession>